<dbReference type="GO" id="GO:0005737">
    <property type="term" value="C:cytoplasm"/>
    <property type="evidence" value="ECO:0007669"/>
    <property type="project" value="UniProtKB-SubCell"/>
</dbReference>
<evidence type="ECO:0000313" key="8">
    <source>
        <dbReference type="EMBL" id="NSJ80758.1"/>
    </source>
</evidence>
<dbReference type="SUPFAM" id="SSF55594">
    <property type="entry name" value="HPr-like"/>
    <property type="match status" value="1"/>
</dbReference>
<keyword evidence="5" id="KW-0598">Phosphotransferase system</keyword>
<evidence type="ECO:0000259" key="6">
    <source>
        <dbReference type="PROSITE" id="PS51350"/>
    </source>
</evidence>
<dbReference type="InterPro" id="IPR035895">
    <property type="entry name" value="HPr-like_sf"/>
</dbReference>
<keyword evidence="4" id="KW-0963">Cytoplasm</keyword>
<sequence length="85" mass="9532">MKQFDFVVQASVGIHARPAMQLVNLTRKFQSNIKLSYNGNSANAKNIVSVLMLRANQGAEVVFLINGPDEEEAYKQLQEFCETNL</sequence>
<evidence type="ECO:0000256" key="1">
    <source>
        <dbReference type="ARBA" id="ARBA00003681"/>
    </source>
</evidence>
<evidence type="ECO:0000256" key="2">
    <source>
        <dbReference type="ARBA" id="ARBA00004496"/>
    </source>
</evidence>
<dbReference type="GO" id="GO:0009401">
    <property type="term" value="P:phosphoenolpyruvate-dependent sugar phosphotransferase system"/>
    <property type="evidence" value="ECO:0007669"/>
    <property type="project" value="UniProtKB-KW"/>
</dbReference>
<dbReference type="PANTHER" id="PTHR33705:SF2">
    <property type="entry name" value="PHOSPHOCARRIER PROTEIN NPR"/>
    <property type="match status" value="1"/>
</dbReference>
<reference evidence="7 9" key="1">
    <citation type="submission" date="2015-09" db="EMBL/GenBank/DDBJ databases">
        <authorList>
            <consortium name="Pathogen Informatics"/>
        </authorList>
    </citation>
    <scope>NUCLEOTIDE SEQUENCE [LARGE SCALE GENOMIC DNA]</scope>
    <source>
        <strain evidence="7 9">2789STDY5834959</strain>
    </source>
</reference>
<keyword evidence="10" id="KW-1185">Reference proteome</keyword>
<reference evidence="8 10" key="2">
    <citation type="journal article" date="2020" name="Cell Host Microbe">
        <title>Functional and Genomic Variation between Human-Derived Isolates of Lachnospiraceae Reveals Inter- and Intra-Species Diversity.</title>
        <authorList>
            <person name="Sorbara M.T."/>
            <person name="Littmann E.R."/>
            <person name="Fontana E."/>
            <person name="Moody T.U."/>
            <person name="Kohout C.E."/>
            <person name="Gjonbalaj M."/>
            <person name="Eaton V."/>
            <person name="Seok R."/>
            <person name="Leiner I.M."/>
            <person name="Pamer E.G."/>
        </authorList>
    </citation>
    <scope>NUCLEOTIDE SEQUENCE [LARGE SCALE GENOMIC DNA]</scope>
    <source>
        <strain evidence="8 10">MSK.14.57</strain>
    </source>
</reference>
<dbReference type="PRINTS" id="PR00107">
    <property type="entry name" value="PHOSPHOCPHPR"/>
</dbReference>
<dbReference type="Gene3D" id="3.30.1340.10">
    <property type="entry name" value="HPr-like"/>
    <property type="match status" value="1"/>
</dbReference>
<evidence type="ECO:0000313" key="10">
    <source>
        <dbReference type="Proteomes" id="UP001644750"/>
    </source>
</evidence>
<organism evidence="7 9">
    <name type="scientific">Anaerostipes hadrus</name>
    <dbReference type="NCBI Taxonomy" id="649756"/>
    <lineage>
        <taxon>Bacteria</taxon>
        <taxon>Bacillati</taxon>
        <taxon>Bacillota</taxon>
        <taxon>Clostridia</taxon>
        <taxon>Lachnospirales</taxon>
        <taxon>Lachnospiraceae</taxon>
        <taxon>Anaerostipes</taxon>
    </lineage>
</organism>
<dbReference type="InterPro" id="IPR000032">
    <property type="entry name" value="HPr-like"/>
</dbReference>
<dbReference type="InterPro" id="IPR050399">
    <property type="entry name" value="HPr"/>
</dbReference>
<dbReference type="EMBL" id="JAAITB010000039">
    <property type="protein sequence ID" value="NSJ80758.1"/>
    <property type="molecule type" value="Genomic_DNA"/>
</dbReference>
<evidence type="ECO:0000313" key="7">
    <source>
        <dbReference type="EMBL" id="CUN10128.1"/>
    </source>
</evidence>
<dbReference type="Pfam" id="PF00381">
    <property type="entry name" value="PTS-HPr"/>
    <property type="match status" value="1"/>
</dbReference>
<dbReference type="RefSeq" id="WP_055073256.1">
    <property type="nucleotide sequence ID" value="NZ_CAXSPF010000001.1"/>
</dbReference>
<dbReference type="InterPro" id="IPR001020">
    <property type="entry name" value="PTS_HPr_His_P_site"/>
</dbReference>
<comment type="subcellular location">
    <subcellularLocation>
        <location evidence="2">Cytoplasm</location>
    </subcellularLocation>
</comment>
<dbReference type="AlphaFoldDB" id="A0A173U9F1"/>
<keyword evidence="7" id="KW-0808">Transferase</keyword>
<accession>A0A173U9F1</accession>
<dbReference type="Proteomes" id="UP001644750">
    <property type="component" value="Unassembled WGS sequence"/>
</dbReference>
<protein>
    <recommendedName>
        <fullName evidence="3">Phosphocarrier protein HPr</fullName>
    </recommendedName>
</protein>
<evidence type="ECO:0000256" key="3">
    <source>
        <dbReference type="ARBA" id="ARBA00020422"/>
    </source>
</evidence>
<dbReference type="PROSITE" id="PS51350">
    <property type="entry name" value="PTS_HPR_DOM"/>
    <property type="match status" value="1"/>
</dbReference>
<dbReference type="CDD" id="cd00367">
    <property type="entry name" value="PTS-HPr_like"/>
    <property type="match status" value="1"/>
</dbReference>
<name>A0A173U9F1_ANAHA</name>
<gene>
    <name evidence="7" type="primary">ptsH_4</name>
    <name evidence="7" type="ORF">ERS852571_02527</name>
    <name evidence="8" type="ORF">G5A72_14465</name>
</gene>
<dbReference type="PROSITE" id="PS00369">
    <property type="entry name" value="PTS_HPR_HIS"/>
    <property type="match status" value="1"/>
</dbReference>
<dbReference type="Proteomes" id="UP000095553">
    <property type="component" value="Unassembled WGS sequence"/>
</dbReference>
<dbReference type="PANTHER" id="PTHR33705">
    <property type="entry name" value="PHOSPHOCARRIER PROTEIN HPR"/>
    <property type="match status" value="1"/>
</dbReference>
<dbReference type="NCBIfam" id="TIGR01003">
    <property type="entry name" value="PTS_HPr_family"/>
    <property type="match status" value="1"/>
</dbReference>
<evidence type="ECO:0000256" key="5">
    <source>
        <dbReference type="ARBA" id="ARBA00022683"/>
    </source>
</evidence>
<evidence type="ECO:0000256" key="4">
    <source>
        <dbReference type="ARBA" id="ARBA00022490"/>
    </source>
</evidence>
<evidence type="ECO:0000313" key="9">
    <source>
        <dbReference type="Proteomes" id="UP000095553"/>
    </source>
</evidence>
<proteinExistence type="predicted"/>
<dbReference type="EMBL" id="CYXY01000017">
    <property type="protein sequence ID" value="CUN10128.1"/>
    <property type="molecule type" value="Genomic_DNA"/>
</dbReference>
<reference evidence="8" key="3">
    <citation type="submission" date="2020-02" db="EMBL/GenBank/DDBJ databases">
        <authorList>
            <person name="Littmann E."/>
            <person name="Sorbara M."/>
        </authorList>
    </citation>
    <scope>NUCLEOTIDE SEQUENCE</scope>
    <source>
        <strain evidence="8">MSK.14.57</strain>
    </source>
</reference>
<dbReference type="GO" id="GO:0016740">
    <property type="term" value="F:transferase activity"/>
    <property type="evidence" value="ECO:0007669"/>
    <property type="project" value="UniProtKB-KW"/>
</dbReference>
<feature type="domain" description="HPr" evidence="6">
    <location>
        <begin position="1"/>
        <end position="85"/>
    </location>
</feature>
<comment type="function">
    <text evidence="1">General (non sugar-specific) component of the phosphoenolpyruvate-dependent sugar phosphotransferase system (sugar PTS). This major carbohydrate active-transport system catalyzes the phosphorylation of incoming sugar substrates concomitantly with their translocation across the cell membrane. The phosphoryl group from phosphoenolpyruvate (PEP) is transferred to the phosphoryl carrier protein HPr by enzyme I. Phospho-HPr then transfers it to the PTS EIIA domain.</text>
</comment>